<dbReference type="CDD" id="cd01299">
    <property type="entry name" value="Met_dep_hydrolase_A"/>
    <property type="match status" value="1"/>
</dbReference>
<dbReference type="Gene3D" id="3.20.20.140">
    <property type="entry name" value="Metal-dependent hydrolases"/>
    <property type="match status" value="1"/>
</dbReference>
<dbReference type="PANTHER" id="PTHR43135:SF3">
    <property type="entry name" value="ALPHA-D-RIBOSE 1-METHYLPHOSPHONATE 5-TRIPHOSPHATE DIPHOSPHATASE"/>
    <property type="match status" value="1"/>
</dbReference>
<gene>
    <name evidence="2" type="ORF">GETHLI_34890</name>
</gene>
<evidence type="ECO:0000259" key="1">
    <source>
        <dbReference type="Pfam" id="PF01979"/>
    </source>
</evidence>
<dbReference type="Proteomes" id="UP001165069">
    <property type="component" value="Unassembled WGS sequence"/>
</dbReference>
<dbReference type="SUPFAM" id="SSF51556">
    <property type="entry name" value="Metallo-dependent hydrolases"/>
    <property type="match status" value="1"/>
</dbReference>
<dbReference type="InterPro" id="IPR051781">
    <property type="entry name" value="Metallo-dep_Hydrolase"/>
</dbReference>
<feature type="domain" description="Amidohydrolase-related" evidence="1">
    <location>
        <begin position="79"/>
        <end position="420"/>
    </location>
</feature>
<dbReference type="PANTHER" id="PTHR43135">
    <property type="entry name" value="ALPHA-D-RIBOSE 1-METHYLPHOSPHONATE 5-TRIPHOSPHATE DIPHOSPHATASE"/>
    <property type="match status" value="1"/>
</dbReference>
<comment type="caution">
    <text evidence="2">The sequence shown here is derived from an EMBL/GenBank/DDBJ whole genome shotgun (WGS) entry which is preliminary data.</text>
</comment>
<accession>A0ABQ5QK61</accession>
<dbReference type="InterPro" id="IPR032466">
    <property type="entry name" value="Metal_Hydrolase"/>
</dbReference>
<evidence type="ECO:0000313" key="2">
    <source>
        <dbReference type="EMBL" id="GLH74987.1"/>
    </source>
</evidence>
<proteinExistence type="predicted"/>
<name>A0ABQ5QK61_9BACT</name>
<protein>
    <submittedName>
        <fullName evidence="2">Xaa-Pro dipeptidase</fullName>
    </submittedName>
</protein>
<dbReference type="RefSeq" id="WP_285577885.1">
    <property type="nucleotide sequence ID" value="NZ_BSDE01000009.1"/>
</dbReference>
<dbReference type="InterPro" id="IPR057744">
    <property type="entry name" value="OTAase-like"/>
</dbReference>
<organism evidence="2 3">
    <name type="scientific">Geothrix limicola</name>
    <dbReference type="NCBI Taxonomy" id="2927978"/>
    <lineage>
        <taxon>Bacteria</taxon>
        <taxon>Pseudomonadati</taxon>
        <taxon>Acidobacteriota</taxon>
        <taxon>Holophagae</taxon>
        <taxon>Holophagales</taxon>
        <taxon>Holophagaceae</taxon>
        <taxon>Geothrix</taxon>
    </lineage>
</organism>
<evidence type="ECO:0000313" key="3">
    <source>
        <dbReference type="Proteomes" id="UP001165069"/>
    </source>
</evidence>
<dbReference type="Pfam" id="PF01979">
    <property type="entry name" value="Amidohydro_1"/>
    <property type="match status" value="1"/>
</dbReference>
<dbReference type="InterPro" id="IPR006680">
    <property type="entry name" value="Amidohydro-rel"/>
</dbReference>
<dbReference type="InterPro" id="IPR011059">
    <property type="entry name" value="Metal-dep_hydrolase_composite"/>
</dbReference>
<dbReference type="SUPFAM" id="SSF51338">
    <property type="entry name" value="Composite domain of metallo-dependent hydrolases"/>
    <property type="match status" value="1"/>
</dbReference>
<reference evidence="2 3" key="1">
    <citation type="journal article" date="2023" name="Antonie Van Leeuwenhoek">
        <title>Mesoterricola silvestris gen. nov., sp. nov., Mesoterricola sediminis sp. nov., Geothrix oryzae sp. nov., Geothrix edaphica sp. nov., Geothrix rubra sp. nov., and Geothrix limicola sp. nov., six novel members of Acidobacteriota isolated from soils.</title>
        <authorList>
            <person name="Itoh H."/>
            <person name="Sugisawa Y."/>
            <person name="Mise K."/>
            <person name="Xu Z."/>
            <person name="Kuniyasu M."/>
            <person name="Ushijima N."/>
            <person name="Kawano K."/>
            <person name="Kobayashi E."/>
            <person name="Shiratori Y."/>
            <person name="Masuda Y."/>
            <person name="Senoo K."/>
        </authorList>
    </citation>
    <scope>NUCLEOTIDE SEQUENCE [LARGE SCALE GENOMIC DNA]</scope>
    <source>
        <strain evidence="2 3">Red804</strain>
    </source>
</reference>
<dbReference type="EMBL" id="BSDE01000009">
    <property type="protein sequence ID" value="GLH74987.1"/>
    <property type="molecule type" value="Genomic_DNA"/>
</dbReference>
<sequence length="432" mass="46532">MIRPLKLRHLVVLLMGLALAAQEPSLIRAGRLLDVRTGQVQTDRGLLIQAGRIAASGPWAQVSASAPKGATVLDLSDQFVLPGLIEAHTHVLLQGNRLSQDYADQILKESVPYRTLRGAVAARSALLWGFTTLRDLGSEGAGYADVDLKKAIEAGVIPGPRLFVAGRAFSATGTYPLQNYAWELDLPSGVRVVDGVEPIRQAVRDEVRRGIDWVKVYVDRSAYLGDDGRLRSLTNYRPEELKAFVEEAHRLGKRTSAHVKGWDGIDAALTAGFDTLEHADGFTDDLLERALKQGTFWCPTIYAGVWVADGRGPLGHLYPKLLAAAFRKGLAKGVKIALGSDAGAFPWTENPAKELALMVDRGMTPLQALQSATLVAADLLGAKDLGTLEPGAHADLIALAEDPTKDITALQRLRTVVKGGAVIRGDRSRPNQ</sequence>
<keyword evidence="3" id="KW-1185">Reference proteome</keyword>
<dbReference type="Gene3D" id="2.30.40.10">
    <property type="entry name" value="Urease, subunit C, domain 1"/>
    <property type="match status" value="1"/>
</dbReference>